<organism evidence="1 2">
    <name type="scientific">Chaenocephalus aceratus</name>
    <name type="common">Blackfin icefish</name>
    <name type="synonym">Chaenichthys aceratus</name>
    <dbReference type="NCBI Taxonomy" id="36190"/>
    <lineage>
        <taxon>Eukaryota</taxon>
        <taxon>Metazoa</taxon>
        <taxon>Chordata</taxon>
        <taxon>Craniata</taxon>
        <taxon>Vertebrata</taxon>
        <taxon>Euteleostomi</taxon>
        <taxon>Actinopterygii</taxon>
        <taxon>Neopterygii</taxon>
        <taxon>Teleostei</taxon>
        <taxon>Neoteleostei</taxon>
        <taxon>Acanthomorphata</taxon>
        <taxon>Eupercaria</taxon>
        <taxon>Perciformes</taxon>
        <taxon>Notothenioidei</taxon>
        <taxon>Channichthyidae</taxon>
        <taxon>Chaenocephalus</taxon>
    </lineage>
</organism>
<evidence type="ECO:0000313" key="1">
    <source>
        <dbReference type="EMBL" id="KAI4832134.1"/>
    </source>
</evidence>
<gene>
    <name evidence="1" type="ORF">KUCAC02_015111</name>
</gene>
<protein>
    <submittedName>
        <fullName evidence="1">Uncharacterized protein</fullName>
    </submittedName>
</protein>
<proteinExistence type="predicted"/>
<keyword evidence="2" id="KW-1185">Reference proteome</keyword>
<accession>A0ACB9XYT4</accession>
<name>A0ACB9XYT4_CHAAC</name>
<feature type="non-terminal residue" evidence="1">
    <location>
        <position position="67"/>
    </location>
</feature>
<sequence length="67" mass="7288">VPRGDRHVTIIYPHAATGRISNWLKGQQAVSVCASATRRPLFSQPARVSRTLGGNLIPPQLQQPEST</sequence>
<dbReference type="Proteomes" id="UP001057452">
    <property type="component" value="Chromosome 1"/>
</dbReference>
<dbReference type="EMBL" id="CM043785">
    <property type="protein sequence ID" value="KAI4832134.1"/>
    <property type="molecule type" value="Genomic_DNA"/>
</dbReference>
<reference evidence="1" key="1">
    <citation type="submission" date="2022-05" db="EMBL/GenBank/DDBJ databases">
        <title>Chromosome-level genome of Chaenocephalus aceratus.</title>
        <authorList>
            <person name="Park H."/>
        </authorList>
    </citation>
    <scope>NUCLEOTIDE SEQUENCE</scope>
    <source>
        <strain evidence="1">KU_202001</strain>
    </source>
</reference>
<feature type="non-terminal residue" evidence="1">
    <location>
        <position position="1"/>
    </location>
</feature>
<comment type="caution">
    <text evidence="1">The sequence shown here is derived from an EMBL/GenBank/DDBJ whole genome shotgun (WGS) entry which is preliminary data.</text>
</comment>
<evidence type="ECO:0000313" key="2">
    <source>
        <dbReference type="Proteomes" id="UP001057452"/>
    </source>
</evidence>